<keyword evidence="5 6" id="KW-0472">Membrane</keyword>
<dbReference type="CDD" id="cd06581">
    <property type="entry name" value="TM_PBP1_LivM_like"/>
    <property type="match status" value="1"/>
</dbReference>
<evidence type="ECO:0000256" key="1">
    <source>
        <dbReference type="ARBA" id="ARBA00004651"/>
    </source>
</evidence>
<evidence type="ECO:0000313" key="8">
    <source>
        <dbReference type="Proteomes" id="UP000767854"/>
    </source>
</evidence>
<dbReference type="PANTHER" id="PTHR30482:SF10">
    <property type="entry name" value="HIGH-AFFINITY BRANCHED-CHAIN AMINO ACID TRANSPORT PROTEIN BRAE"/>
    <property type="match status" value="1"/>
</dbReference>
<gene>
    <name evidence="7" type="ORF">JOC49_001568</name>
</gene>
<dbReference type="InterPro" id="IPR001851">
    <property type="entry name" value="ABC_transp_permease"/>
</dbReference>
<dbReference type="Pfam" id="PF02653">
    <property type="entry name" value="BPD_transp_2"/>
    <property type="match status" value="1"/>
</dbReference>
<keyword evidence="8" id="KW-1185">Reference proteome</keyword>
<keyword evidence="2" id="KW-1003">Cell membrane</keyword>
<comment type="caution">
    <text evidence="7">The sequence shown here is derived from an EMBL/GenBank/DDBJ whole genome shotgun (WGS) entry which is preliminary data.</text>
</comment>
<dbReference type="InterPro" id="IPR043428">
    <property type="entry name" value="LivM-like"/>
</dbReference>
<dbReference type="Proteomes" id="UP000767854">
    <property type="component" value="Unassembled WGS sequence"/>
</dbReference>
<evidence type="ECO:0000256" key="2">
    <source>
        <dbReference type="ARBA" id="ARBA00022475"/>
    </source>
</evidence>
<protein>
    <submittedName>
        <fullName evidence="7">Branched-chain amino acid transport system permease protein</fullName>
    </submittedName>
</protein>
<evidence type="ECO:0000256" key="6">
    <source>
        <dbReference type="SAM" id="Phobius"/>
    </source>
</evidence>
<reference evidence="7 8" key="1">
    <citation type="submission" date="2021-01" db="EMBL/GenBank/DDBJ databases">
        <title>Genomic Encyclopedia of Type Strains, Phase IV (KMG-IV): sequencing the most valuable type-strain genomes for metagenomic binning, comparative biology and taxonomic classification.</title>
        <authorList>
            <person name="Goeker M."/>
        </authorList>
    </citation>
    <scope>NUCLEOTIDE SEQUENCE [LARGE SCALE GENOMIC DNA]</scope>
    <source>
        <strain evidence="7 8">DSM 24436</strain>
    </source>
</reference>
<feature type="transmembrane region" description="Helical" evidence="6">
    <location>
        <begin position="294"/>
        <end position="315"/>
    </location>
</feature>
<feature type="transmembrane region" description="Helical" evidence="6">
    <location>
        <begin position="167"/>
        <end position="186"/>
    </location>
</feature>
<keyword evidence="4 6" id="KW-1133">Transmembrane helix</keyword>
<keyword evidence="3 6" id="KW-0812">Transmembrane</keyword>
<proteinExistence type="predicted"/>
<feature type="transmembrane region" description="Helical" evidence="6">
    <location>
        <begin position="95"/>
        <end position="114"/>
    </location>
</feature>
<evidence type="ECO:0000256" key="3">
    <source>
        <dbReference type="ARBA" id="ARBA00022692"/>
    </source>
</evidence>
<evidence type="ECO:0000313" key="7">
    <source>
        <dbReference type="EMBL" id="MBM7562025.1"/>
    </source>
</evidence>
<organism evidence="7 8">
    <name type="scientific">Fusibacter tunisiensis</name>
    <dbReference type="NCBI Taxonomy" id="1008308"/>
    <lineage>
        <taxon>Bacteria</taxon>
        <taxon>Bacillati</taxon>
        <taxon>Bacillota</taxon>
        <taxon>Clostridia</taxon>
        <taxon>Eubacteriales</taxon>
        <taxon>Eubacteriales Family XII. Incertae Sedis</taxon>
        <taxon>Fusibacter</taxon>
    </lineage>
</organism>
<evidence type="ECO:0000256" key="4">
    <source>
        <dbReference type="ARBA" id="ARBA00022989"/>
    </source>
</evidence>
<feature type="transmembrane region" description="Helical" evidence="6">
    <location>
        <begin position="39"/>
        <end position="59"/>
    </location>
</feature>
<dbReference type="PANTHER" id="PTHR30482">
    <property type="entry name" value="HIGH-AFFINITY BRANCHED-CHAIN AMINO ACID TRANSPORT SYSTEM PERMEASE"/>
    <property type="match status" value="1"/>
</dbReference>
<sequence length="331" mass="36305">MNTIKKIIKNPYAHFILLGVLLLFVPVLAETGIFKVSYITTLGGAFIFAIAALGLNILLGFSGLISLGTSGFMGLAAYVSAYVTMDMNLPFEVAFLLAVLIPTLIGVLVGLVSLKIEGIYLAIATLAVSEVLRKTFEEFDFFTNGFSGKNAQYPTLLGTFELDRTGMYYLIVVVLVLIMILTYNLVNGRLGRALNAMRGSEAASQAMGVNLLNHRLIAFALATVYASVAGVLYVHFIKYSYPSIWSLKLSLDFLAMIIIGGLRSIYGTLIGALIVFAVPDIFLKQLPYFNQLSYVLNGVLIILVIIFYPHGLVYARYDIKRLFNKLFKKGA</sequence>
<name>A0ABS2MRN3_9FIRM</name>
<feature type="transmembrane region" description="Helical" evidence="6">
    <location>
        <begin position="216"/>
        <end position="237"/>
    </location>
</feature>
<accession>A0ABS2MRN3</accession>
<evidence type="ECO:0000256" key="5">
    <source>
        <dbReference type="ARBA" id="ARBA00023136"/>
    </source>
</evidence>
<dbReference type="RefSeq" id="WP_204664057.1">
    <property type="nucleotide sequence ID" value="NZ_JAFBDT010000011.1"/>
</dbReference>
<feature type="transmembrane region" description="Helical" evidence="6">
    <location>
        <begin position="64"/>
        <end position="83"/>
    </location>
</feature>
<dbReference type="EMBL" id="JAFBDT010000011">
    <property type="protein sequence ID" value="MBM7562025.1"/>
    <property type="molecule type" value="Genomic_DNA"/>
</dbReference>
<feature type="transmembrane region" description="Helical" evidence="6">
    <location>
        <begin position="249"/>
        <end position="274"/>
    </location>
</feature>
<comment type="subcellular location">
    <subcellularLocation>
        <location evidence="1">Cell membrane</location>
        <topology evidence="1">Multi-pass membrane protein</topology>
    </subcellularLocation>
</comment>